<reference evidence="1 2" key="1">
    <citation type="journal article" date="2021" name="Nat. Plants">
        <title>The Taxus genome provides insights into paclitaxel biosynthesis.</title>
        <authorList>
            <person name="Xiong X."/>
            <person name="Gou J."/>
            <person name="Liao Q."/>
            <person name="Li Y."/>
            <person name="Zhou Q."/>
            <person name="Bi G."/>
            <person name="Li C."/>
            <person name="Du R."/>
            <person name="Wang X."/>
            <person name="Sun T."/>
            <person name="Guo L."/>
            <person name="Liang H."/>
            <person name="Lu P."/>
            <person name="Wu Y."/>
            <person name="Zhang Z."/>
            <person name="Ro D.K."/>
            <person name="Shang Y."/>
            <person name="Huang S."/>
            <person name="Yan J."/>
        </authorList>
    </citation>
    <scope>NUCLEOTIDE SEQUENCE [LARGE SCALE GENOMIC DNA]</scope>
    <source>
        <strain evidence="1">Ta-2019</strain>
    </source>
</reference>
<feature type="non-terminal residue" evidence="1">
    <location>
        <position position="1"/>
    </location>
</feature>
<dbReference type="Proteomes" id="UP000824469">
    <property type="component" value="Unassembled WGS sequence"/>
</dbReference>
<sequence length="148" mass="16607">YESLVGPHKGSQQYHEACKQMHEQILVKCDQVAHINVGKITSILNSGKAAYQRAYSDAFSDALENYMNEEQKIIAGDNTFVDGERRSRPPPPIKLTNAYSTSLKVAQEAYDAAVKGGGLSWIGSGNELYDFHQFQCLQWSKQRYSESQ</sequence>
<gene>
    <name evidence="1" type="ORF">KI387_007836</name>
</gene>
<accession>A0AA38GST3</accession>
<evidence type="ECO:0000313" key="1">
    <source>
        <dbReference type="EMBL" id="KAH9327658.1"/>
    </source>
</evidence>
<name>A0AA38GST3_TAXCH</name>
<comment type="caution">
    <text evidence="1">The sequence shown here is derived from an EMBL/GenBank/DDBJ whole genome shotgun (WGS) entry which is preliminary data.</text>
</comment>
<dbReference type="AlphaFoldDB" id="A0AA38GST3"/>
<keyword evidence="2" id="KW-1185">Reference proteome</keyword>
<feature type="non-terminal residue" evidence="1">
    <location>
        <position position="148"/>
    </location>
</feature>
<proteinExistence type="predicted"/>
<evidence type="ECO:0000313" key="2">
    <source>
        <dbReference type="Proteomes" id="UP000824469"/>
    </source>
</evidence>
<organism evidence="1 2">
    <name type="scientific">Taxus chinensis</name>
    <name type="common">Chinese yew</name>
    <name type="synonym">Taxus wallichiana var. chinensis</name>
    <dbReference type="NCBI Taxonomy" id="29808"/>
    <lineage>
        <taxon>Eukaryota</taxon>
        <taxon>Viridiplantae</taxon>
        <taxon>Streptophyta</taxon>
        <taxon>Embryophyta</taxon>
        <taxon>Tracheophyta</taxon>
        <taxon>Spermatophyta</taxon>
        <taxon>Pinopsida</taxon>
        <taxon>Pinidae</taxon>
        <taxon>Conifers II</taxon>
        <taxon>Cupressales</taxon>
        <taxon>Taxaceae</taxon>
        <taxon>Taxus</taxon>
    </lineage>
</organism>
<dbReference type="EMBL" id="JAHRHJ020000002">
    <property type="protein sequence ID" value="KAH9327658.1"/>
    <property type="molecule type" value="Genomic_DNA"/>
</dbReference>
<protein>
    <submittedName>
        <fullName evidence="1">Uncharacterized protein</fullName>
    </submittedName>
</protein>